<organism evidence="3 4">
    <name type="scientific">Crotalaria pallida</name>
    <name type="common">Smooth rattlebox</name>
    <name type="synonym">Crotalaria striata</name>
    <dbReference type="NCBI Taxonomy" id="3830"/>
    <lineage>
        <taxon>Eukaryota</taxon>
        <taxon>Viridiplantae</taxon>
        <taxon>Streptophyta</taxon>
        <taxon>Embryophyta</taxon>
        <taxon>Tracheophyta</taxon>
        <taxon>Spermatophyta</taxon>
        <taxon>Magnoliopsida</taxon>
        <taxon>eudicotyledons</taxon>
        <taxon>Gunneridae</taxon>
        <taxon>Pentapetalae</taxon>
        <taxon>rosids</taxon>
        <taxon>fabids</taxon>
        <taxon>Fabales</taxon>
        <taxon>Fabaceae</taxon>
        <taxon>Papilionoideae</taxon>
        <taxon>50 kb inversion clade</taxon>
        <taxon>genistoids sensu lato</taxon>
        <taxon>core genistoids</taxon>
        <taxon>Crotalarieae</taxon>
        <taxon>Crotalaria</taxon>
    </lineage>
</organism>
<evidence type="ECO:0000256" key="2">
    <source>
        <dbReference type="SAM" id="SignalP"/>
    </source>
</evidence>
<reference evidence="3 4" key="1">
    <citation type="submission" date="2024-01" db="EMBL/GenBank/DDBJ databases">
        <title>The genomes of 5 underutilized Papilionoideae crops provide insights into root nodulation and disease resistanc.</title>
        <authorList>
            <person name="Yuan L."/>
        </authorList>
    </citation>
    <scope>NUCLEOTIDE SEQUENCE [LARGE SCALE GENOMIC DNA]</scope>
    <source>
        <strain evidence="3">ZHUSHIDOU_FW_LH</strain>
        <tissue evidence="3">Leaf</tissue>
    </source>
</reference>
<proteinExistence type="predicted"/>
<keyword evidence="4" id="KW-1185">Reference proteome</keyword>
<keyword evidence="2" id="KW-0732">Signal</keyword>
<dbReference type="Proteomes" id="UP001372338">
    <property type="component" value="Unassembled WGS sequence"/>
</dbReference>
<accession>A0AAN9PBV7</accession>
<feature type="region of interest" description="Disordered" evidence="1">
    <location>
        <begin position="23"/>
        <end position="44"/>
    </location>
</feature>
<protein>
    <recommendedName>
        <fullName evidence="5">Secreted protein</fullName>
    </recommendedName>
</protein>
<feature type="signal peptide" evidence="2">
    <location>
        <begin position="1"/>
        <end position="16"/>
    </location>
</feature>
<evidence type="ECO:0000313" key="3">
    <source>
        <dbReference type="EMBL" id="KAK7291709.1"/>
    </source>
</evidence>
<feature type="compositionally biased region" description="Low complexity" evidence="1">
    <location>
        <begin position="32"/>
        <end position="44"/>
    </location>
</feature>
<dbReference type="AlphaFoldDB" id="A0AAN9PBV7"/>
<evidence type="ECO:0000313" key="4">
    <source>
        <dbReference type="Proteomes" id="UP001372338"/>
    </source>
</evidence>
<feature type="chain" id="PRO_5042836975" description="Secreted protein" evidence="2">
    <location>
        <begin position="17"/>
        <end position="81"/>
    </location>
</feature>
<comment type="caution">
    <text evidence="3">The sequence shown here is derived from an EMBL/GenBank/DDBJ whole genome shotgun (WGS) entry which is preliminary data.</text>
</comment>
<name>A0AAN9PBV7_CROPI</name>
<gene>
    <name evidence="3" type="ORF">RIF29_07074</name>
</gene>
<evidence type="ECO:0008006" key="5">
    <source>
        <dbReference type="Google" id="ProtNLM"/>
    </source>
</evidence>
<evidence type="ECO:0000256" key="1">
    <source>
        <dbReference type="SAM" id="MobiDB-lite"/>
    </source>
</evidence>
<sequence>MVALFLLTAPSVVVFGSCCSCRPRPKPPRSAPPSSFTPTLSPPLADSNRCRHHFWGHLRQSCSVLPPQHSSTKLIQKKILQ</sequence>
<dbReference type="EMBL" id="JAYWIO010000001">
    <property type="protein sequence ID" value="KAK7291709.1"/>
    <property type="molecule type" value="Genomic_DNA"/>
</dbReference>